<dbReference type="Gene3D" id="3.40.50.720">
    <property type="entry name" value="NAD(P)-binding Rossmann-like Domain"/>
    <property type="match status" value="1"/>
</dbReference>
<dbReference type="NCBIfam" id="NF005559">
    <property type="entry name" value="PRK07231.1"/>
    <property type="match status" value="1"/>
</dbReference>
<dbReference type="PANTHER" id="PTHR24321">
    <property type="entry name" value="DEHYDROGENASES, SHORT CHAIN"/>
    <property type="match status" value="1"/>
</dbReference>
<dbReference type="InterPro" id="IPR036291">
    <property type="entry name" value="NAD(P)-bd_dom_sf"/>
</dbReference>
<evidence type="ECO:0000313" key="4">
    <source>
        <dbReference type="Proteomes" id="UP000597338"/>
    </source>
</evidence>
<dbReference type="Pfam" id="PF13561">
    <property type="entry name" value="adh_short_C2"/>
    <property type="match status" value="1"/>
</dbReference>
<evidence type="ECO:0000256" key="2">
    <source>
        <dbReference type="ARBA" id="ARBA00023002"/>
    </source>
</evidence>
<dbReference type="PANTHER" id="PTHR24321:SF8">
    <property type="entry name" value="ESTRADIOL 17-BETA-DEHYDROGENASE 8-RELATED"/>
    <property type="match status" value="1"/>
</dbReference>
<proteinExistence type="inferred from homology"/>
<sequence length="270" mass="27925">MSFSSNQKVTIFVIITKINTIMGALTDKVAIVTGAASGIGRAVALAYAREGAKVVVSDISVGGGEETVKLITDAGGTAYFVAADTSKAEDSDRLVRQTMEQFGALHIACNNAGIGGPSAPTGEYPVEGWDKVIAINLSGVFYGCRYQIPAMLQAGGGVIVNMASILGQVGFANSVAYVAAKHGVVGITKNIALEYAAGGIRANAVGPAFINTPLLKDMDSDTINWLVSKHPIGRLGEANEVAELVLWLSTDKASFVNGAYYAVDGGYLAS</sequence>
<dbReference type="PRINTS" id="PR00081">
    <property type="entry name" value="GDHRDH"/>
</dbReference>
<dbReference type="CDD" id="cd05233">
    <property type="entry name" value="SDR_c"/>
    <property type="match status" value="1"/>
</dbReference>
<dbReference type="PROSITE" id="PS00061">
    <property type="entry name" value="ADH_SHORT"/>
    <property type="match status" value="1"/>
</dbReference>
<comment type="caution">
    <text evidence="3">The sequence shown here is derived from an EMBL/GenBank/DDBJ whole genome shotgun (WGS) entry which is preliminary data.</text>
</comment>
<dbReference type="Proteomes" id="UP000597338">
    <property type="component" value="Unassembled WGS sequence"/>
</dbReference>
<protein>
    <submittedName>
        <fullName evidence="3">Oxidoreductase</fullName>
    </submittedName>
</protein>
<name>A0ABQ1KW95_9SPHI</name>
<evidence type="ECO:0000256" key="1">
    <source>
        <dbReference type="ARBA" id="ARBA00006484"/>
    </source>
</evidence>
<keyword evidence="2" id="KW-0560">Oxidoreductase</keyword>
<reference evidence="4" key="1">
    <citation type="journal article" date="2019" name="Int. J. Syst. Evol. Microbiol.">
        <title>The Global Catalogue of Microorganisms (GCM) 10K type strain sequencing project: providing services to taxonomists for standard genome sequencing and annotation.</title>
        <authorList>
            <consortium name="The Broad Institute Genomics Platform"/>
            <consortium name="The Broad Institute Genome Sequencing Center for Infectious Disease"/>
            <person name="Wu L."/>
            <person name="Ma J."/>
        </authorList>
    </citation>
    <scope>NUCLEOTIDE SEQUENCE [LARGE SCALE GENOMIC DNA]</scope>
    <source>
        <strain evidence="4">CGMCC 1.15342</strain>
    </source>
</reference>
<gene>
    <name evidence="3" type="ORF">GCM10011386_00730</name>
</gene>
<keyword evidence="4" id="KW-1185">Reference proteome</keyword>
<dbReference type="InterPro" id="IPR020904">
    <property type="entry name" value="Sc_DH/Rdtase_CS"/>
</dbReference>
<accession>A0ABQ1KW95</accession>
<dbReference type="PRINTS" id="PR00080">
    <property type="entry name" value="SDRFAMILY"/>
</dbReference>
<evidence type="ECO:0000313" key="3">
    <source>
        <dbReference type="EMBL" id="GGC12966.1"/>
    </source>
</evidence>
<comment type="similarity">
    <text evidence="1">Belongs to the short-chain dehydrogenases/reductases (SDR) family.</text>
</comment>
<dbReference type="SUPFAM" id="SSF51735">
    <property type="entry name" value="NAD(P)-binding Rossmann-fold domains"/>
    <property type="match status" value="1"/>
</dbReference>
<organism evidence="3 4">
    <name type="scientific">Parapedobacter defluvii</name>
    <dbReference type="NCBI Taxonomy" id="2045106"/>
    <lineage>
        <taxon>Bacteria</taxon>
        <taxon>Pseudomonadati</taxon>
        <taxon>Bacteroidota</taxon>
        <taxon>Sphingobacteriia</taxon>
        <taxon>Sphingobacteriales</taxon>
        <taxon>Sphingobacteriaceae</taxon>
        <taxon>Parapedobacter</taxon>
    </lineage>
</organism>
<dbReference type="EMBL" id="BMIK01000001">
    <property type="protein sequence ID" value="GGC12966.1"/>
    <property type="molecule type" value="Genomic_DNA"/>
</dbReference>
<dbReference type="InterPro" id="IPR002347">
    <property type="entry name" value="SDR_fam"/>
</dbReference>